<name>A0A9P4UC56_9PLEO</name>
<evidence type="ECO:0000313" key="2">
    <source>
        <dbReference type="EMBL" id="KAF2443993.1"/>
    </source>
</evidence>
<protein>
    <submittedName>
        <fullName evidence="2">Uncharacterized protein</fullName>
    </submittedName>
</protein>
<evidence type="ECO:0000313" key="3">
    <source>
        <dbReference type="Proteomes" id="UP000799764"/>
    </source>
</evidence>
<feature type="compositionally biased region" description="Polar residues" evidence="1">
    <location>
        <begin position="99"/>
        <end position="112"/>
    </location>
</feature>
<organism evidence="2 3">
    <name type="scientific">Karstenula rhodostoma CBS 690.94</name>
    <dbReference type="NCBI Taxonomy" id="1392251"/>
    <lineage>
        <taxon>Eukaryota</taxon>
        <taxon>Fungi</taxon>
        <taxon>Dikarya</taxon>
        <taxon>Ascomycota</taxon>
        <taxon>Pezizomycotina</taxon>
        <taxon>Dothideomycetes</taxon>
        <taxon>Pleosporomycetidae</taxon>
        <taxon>Pleosporales</taxon>
        <taxon>Massarineae</taxon>
        <taxon>Didymosphaeriaceae</taxon>
        <taxon>Karstenula</taxon>
    </lineage>
</organism>
<evidence type="ECO:0000256" key="1">
    <source>
        <dbReference type="SAM" id="MobiDB-lite"/>
    </source>
</evidence>
<feature type="region of interest" description="Disordered" evidence="1">
    <location>
        <begin position="86"/>
        <end position="138"/>
    </location>
</feature>
<dbReference type="AlphaFoldDB" id="A0A9P4UC56"/>
<gene>
    <name evidence="2" type="ORF">P171DRAFT_432082</name>
</gene>
<sequence length="157" mass="17421">METIATYLAQLHKLDTFTFVFHCELGAFAHPDPKNLGHLGEIQALALLIYRAISKACDDAGREGCSIKRICFRRKSAQPEIVCHIKAIPQNKPQRHEQQPGTTDGTSCNDTDSALHDSQNESCDTDDPSGTKDASSEDELDYLFEYNSSLTESDVEE</sequence>
<dbReference type="Proteomes" id="UP000799764">
    <property type="component" value="Unassembled WGS sequence"/>
</dbReference>
<keyword evidence="3" id="KW-1185">Reference proteome</keyword>
<comment type="caution">
    <text evidence="2">The sequence shown here is derived from an EMBL/GenBank/DDBJ whole genome shotgun (WGS) entry which is preliminary data.</text>
</comment>
<dbReference type="EMBL" id="MU001501">
    <property type="protein sequence ID" value="KAF2443993.1"/>
    <property type="molecule type" value="Genomic_DNA"/>
</dbReference>
<reference evidence="2" key="1">
    <citation type="journal article" date="2020" name="Stud. Mycol.">
        <title>101 Dothideomycetes genomes: a test case for predicting lifestyles and emergence of pathogens.</title>
        <authorList>
            <person name="Haridas S."/>
            <person name="Albert R."/>
            <person name="Binder M."/>
            <person name="Bloem J."/>
            <person name="Labutti K."/>
            <person name="Salamov A."/>
            <person name="Andreopoulos B."/>
            <person name="Baker S."/>
            <person name="Barry K."/>
            <person name="Bills G."/>
            <person name="Bluhm B."/>
            <person name="Cannon C."/>
            <person name="Castanera R."/>
            <person name="Culley D."/>
            <person name="Daum C."/>
            <person name="Ezra D."/>
            <person name="Gonzalez J."/>
            <person name="Henrissat B."/>
            <person name="Kuo A."/>
            <person name="Liang C."/>
            <person name="Lipzen A."/>
            <person name="Lutzoni F."/>
            <person name="Magnuson J."/>
            <person name="Mondo S."/>
            <person name="Nolan M."/>
            <person name="Ohm R."/>
            <person name="Pangilinan J."/>
            <person name="Park H.-J."/>
            <person name="Ramirez L."/>
            <person name="Alfaro M."/>
            <person name="Sun H."/>
            <person name="Tritt A."/>
            <person name="Yoshinaga Y."/>
            <person name="Zwiers L.-H."/>
            <person name="Turgeon B."/>
            <person name="Goodwin S."/>
            <person name="Spatafora J."/>
            <person name="Crous P."/>
            <person name="Grigoriev I."/>
        </authorList>
    </citation>
    <scope>NUCLEOTIDE SEQUENCE</scope>
    <source>
        <strain evidence="2">CBS 690.94</strain>
    </source>
</reference>
<accession>A0A9P4UC56</accession>
<proteinExistence type="predicted"/>